<evidence type="ECO:0000313" key="2">
    <source>
        <dbReference type="Proteomes" id="UP000271125"/>
    </source>
</evidence>
<sequence>MSIVDIKIGTSGFYFKDWIGKVYPDEIRKEDVFDYYINNFKFNTVELNVSYYKIISERVYDSFVRRCKDDFNFIVKAYKGITHDVIERGTWEFKPDFNIAKNFRASITTMERSGKLGGILYQFPPFFFPKRETIDYIRKIKDINGDLPMFVEFRNKYWERDQYVAELKNNKINICTVDLPKLDKLPEYKIVKTNDIAYLRFHGRNRNWYKKNIDRYDYLYNNDELKDFTKDIKNLFGNVSKIYAIFNNCHAGQAVINAKMLVNLMKNIT</sequence>
<evidence type="ECO:0000313" key="1">
    <source>
        <dbReference type="EMBL" id="RKX69981.1"/>
    </source>
</evidence>
<proteinExistence type="predicted"/>
<dbReference type="InterPro" id="IPR036520">
    <property type="entry name" value="UPF0759_sf"/>
</dbReference>
<name>A0A660SIY7_UNCT6</name>
<reference evidence="1 2" key="1">
    <citation type="submission" date="2018-06" db="EMBL/GenBank/DDBJ databases">
        <title>Extensive metabolic versatility and redundancy in microbially diverse, dynamic hydrothermal sediments.</title>
        <authorList>
            <person name="Dombrowski N."/>
            <person name="Teske A."/>
            <person name="Baker B.J."/>
        </authorList>
    </citation>
    <scope>NUCLEOTIDE SEQUENCE [LARGE SCALE GENOMIC DNA]</scope>
    <source>
        <strain evidence="1">B10_G13</strain>
    </source>
</reference>
<dbReference type="Proteomes" id="UP000271125">
    <property type="component" value="Unassembled WGS sequence"/>
</dbReference>
<dbReference type="SUPFAM" id="SSF117396">
    <property type="entry name" value="TM1631-like"/>
    <property type="match status" value="1"/>
</dbReference>
<gene>
    <name evidence="1" type="ORF">DRP43_03840</name>
</gene>
<dbReference type="InterPro" id="IPR002763">
    <property type="entry name" value="DUF72"/>
</dbReference>
<dbReference type="Pfam" id="PF01904">
    <property type="entry name" value="DUF72"/>
    <property type="match status" value="1"/>
</dbReference>
<comment type="caution">
    <text evidence="1">The sequence shown here is derived from an EMBL/GenBank/DDBJ whole genome shotgun (WGS) entry which is preliminary data.</text>
</comment>
<dbReference type="PANTHER" id="PTHR30348">
    <property type="entry name" value="UNCHARACTERIZED PROTEIN YECE"/>
    <property type="match status" value="1"/>
</dbReference>
<accession>A0A660SIY7</accession>
<organism evidence="1 2">
    <name type="scientific">candidate division TA06 bacterium</name>
    <dbReference type="NCBI Taxonomy" id="2250710"/>
    <lineage>
        <taxon>Bacteria</taxon>
        <taxon>Bacteria division TA06</taxon>
    </lineage>
</organism>
<evidence type="ECO:0008006" key="3">
    <source>
        <dbReference type="Google" id="ProtNLM"/>
    </source>
</evidence>
<protein>
    <recommendedName>
        <fullName evidence="3">DUF72 domain-containing protein</fullName>
    </recommendedName>
</protein>
<dbReference type="Gene3D" id="3.20.20.410">
    <property type="entry name" value="Protein of unknown function UPF0759"/>
    <property type="match status" value="1"/>
</dbReference>
<dbReference type="AlphaFoldDB" id="A0A660SIY7"/>
<dbReference type="EMBL" id="QNBD01000159">
    <property type="protein sequence ID" value="RKX69981.1"/>
    <property type="molecule type" value="Genomic_DNA"/>
</dbReference>
<dbReference type="PANTHER" id="PTHR30348:SF13">
    <property type="entry name" value="UPF0759 PROTEIN YUNF"/>
    <property type="match status" value="1"/>
</dbReference>